<name>A0A8E4UXG2_9CAUD</name>
<sequence length="62" mass="7422">MPYKTIQASSPEQLDEYINMYEANHKYMEIVSFHVDETGFYSMIFYSDNVIIEFLPDEDNEE</sequence>
<gene>
    <name evidence="1" type="ORF">Nekkels1_33</name>
</gene>
<protein>
    <submittedName>
        <fullName evidence="1">Uncharacterized protein</fullName>
    </submittedName>
</protein>
<proteinExistence type="predicted"/>
<dbReference type="EMBL" id="MT732443">
    <property type="protein sequence ID" value="QQO97034.1"/>
    <property type="molecule type" value="Genomic_DNA"/>
</dbReference>
<keyword evidence="2" id="KW-1185">Reference proteome</keyword>
<evidence type="ECO:0000313" key="2">
    <source>
        <dbReference type="Proteomes" id="UP000693689"/>
    </source>
</evidence>
<organism evidence="1 2">
    <name type="scientific">Cellulophaga phage Nekkels_1</name>
    <dbReference type="NCBI Taxonomy" id="2745692"/>
    <lineage>
        <taxon>Viruses</taxon>
        <taxon>Duplodnaviria</taxon>
        <taxon>Heunggongvirae</taxon>
        <taxon>Uroviricota</taxon>
        <taxon>Caudoviricetes</taxon>
        <taxon>Assiduviridae</taxon>
        <taxon>Nekkelsvirus</taxon>
        <taxon>Nekkelsvirus Nekkels</taxon>
    </lineage>
</organism>
<reference evidence="1 2" key="1">
    <citation type="submission" date="2020-07" db="EMBL/GenBank/DDBJ databases">
        <title>Highly diverse flavobacterial phages as mortality factor during North Sea spring blooms.</title>
        <authorList>
            <person name="Bartlau N."/>
            <person name="Wichels A."/>
            <person name="Krohne G."/>
            <person name="Adriaenssens E.M."/>
            <person name="Heins A."/>
            <person name="Fuchs B.M."/>
            <person name="Amann R."/>
            <person name="Moraru C."/>
        </authorList>
    </citation>
    <scope>NUCLEOTIDE SEQUENCE [LARGE SCALE GENOMIC DNA]</scope>
</reference>
<dbReference type="Proteomes" id="UP000693689">
    <property type="component" value="Segment"/>
</dbReference>
<evidence type="ECO:0000313" key="1">
    <source>
        <dbReference type="EMBL" id="QQO97034.1"/>
    </source>
</evidence>
<accession>A0A8E4UXG2</accession>